<keyword evidence="5" id="KW-0010">Activator</keyword>
<organism evidence="8">
    <name type="scientific">uncultured Rubrobacteraceae bacterium</name>
    <dbReference type="NCBI Taxonomy" id="349277"/>
    <lineage>
        <taxon>Bacteria</taxon>
        <taxon>Bacillati</taxon>
        <taxon>Actinomycetota</taxon>
        <taxon>Rubrobacteria</taxon>
        <taxon>Rubrobacterales</taxon>
        <taxon>Rubrobacteraceae</taxon>
        <taxon>environmental samples</taxon>
    </lineage>
</organism>
<dbReference type="InterPro" id="IPR011129">
    <property type="entry name" value="CSD"/>
</dbReference>
<keyword evidence="3" id="KW-0805">Transcription regulation</keyword>
<keyword evidence="6" id="KW-0804">Transcription</keyword>
<dbReference type="PROSITE" id="PS51857">
    <property type="entry name" value="CSD_2"/>
    <property type="match status" value="1"/>
</dbReference>
<dbReference type="InterPro" id="IPR012156">
    <property type="entry name" value="Cold_shock_CspA"/>
</dbReference>
<dbReference type="Gene3D" id="2.40.50.140">
    <property type="entry name" value="Nucleic acid-binding proteins"/>
    <property type="match status" value="1"/>
</dbReference>
<evidence type="ECO:0000256" key="3">
    <source>
        <dbReference type="ARBA" id="ARBA00023015"/>
    </source>
</evidence>
<dbReference type="AlphaFoldDB" id="A0A6J4PHW2"/>
<evidence type="ECO:0000256" key="4">
    <source>
        <dbReference type="ARBA" id="ARBA00023125"/>
    </source>
</evidence>
<evidence type="ECO:0000259" key="7">
    <source>
        <dbReference type="PROSITE" id="PS51857"/>
    </source>
</evidence>
<evidence type="ECO:0000256" key="1">
    <source>
        <dbReference type="ARBA" id="ARBA00004496"/>
    </source>
</evidence>
<dbReference type="GO" id="GO:0005737">
    <property type="term" value="C:cytoplasm"/>
    <property type="evidence" value="ECO:0007669"/>
    <property type="project" value="UniProtKB-SubCell"/>
</dbReference>
<dbReference type="InterPro" id="IPR012340">
    <property type="entry name" value="NA-bd_OB-fold"/>
</dbReference>
<protein>
    <recommendedName>
        <fullName evidence="7">CSD domain-containing protein</fullName>
    </recommendedName>
</protein>
<dbReference type="InterPro" id="IPR002059">
    <property type="entry name" value="CSP_DNA-bd"/>
</dbReference>
<dbReference type="EMBL" id="CADCVB010000023">
    <property type="protein sequence ID" value="CAA9410477.1"/>
    <property type="molecule type" value="Genomic_DNA"/>
</dbReference>
<gene>
    <name evidence="8" type="ORF">AVDCRST_MAG78-373</name>
</gene>
<evidence type="ECO:0000256" key="2">
    <source>
        <dbReference type="ARBA" id="ARBA00022490"/>
    </source>
</evidence>
<sequence>MTPGRVDWYSAVLGYGFIIPDDGSTKVLVRQKDIKGNGSDSLENGDEVTYEAIRGEDGMETRKVARRG</sequence>
<keyword evidence="2" id="KW-0963">Cytoplasm</keyword>
<dbReference type="Pfam" id="PF00313">
    <property type="entry name" value="CSD"/>
    <property type="match status" value="1"/>
</dbReference>
<reference evidence="8" key="1">
    <citation type="submission" date="2020-02" db="EMBL/GenBank/DDBJ databases">
        <authorList>
            <person name="Meier V. D."/>
        </authorList>
    </citation>
    <scope>NUCLEOTIDE SEQUENCE</scope>
    <source>
        <strain evidence="8">AVDCRST_MAG78</strain>
    </source>
</reference>
<evidence type="ECO:0000256" key="5">
    <source>
        <dbReference type="ARBA" id="ARBA00023159"/>
    </source>
</evidence>
<dbReference type="GO" id="GO:0003677">
    <property type="term" value="F:DNA binding"/>
    <property type="evidence" value="ECO:0007669"/>
    <property type="project" value="UniProtKB-KW"/>
</dbReference>
<dbReference type="SMART" id="SM00357">
    <property type="entry name" value="CSP"/>
    <property type="match status" value="1"/>
</dbReference>
<dbReference type="PANTHER" id="PTHR46565">
    <property type="entry name" value="COLD SHOCK DOMAIN PROTEIN 2"/>
    <property type="match status" value="1"/>
</dbReference>
<evidence type="ECO:0000313" key="8">
    <source>
        <dbReference type="EMBL" id="CAA9410477.1"/>
    </source>
</evidence>
<proteinExistence type="predicted"/>
<evidence type="ECO:0000256" key="6">
    <source>
        <dbReference type="ARBA" id="ARBA00023163"/>
    </source>
</evidence>
<name>A0A6J4PHW2_9ACTN</name>
<comment type="subcellular location">
    <subcellularLocation>
        <location evidence="1">Cytoplasm</location>
    </subcellularLocation>
</comment>
<feature type="domain" description="CSD" evidence="7">
    <location>
        <begin position="1"/>
        <end position="66"/>
    </location>
</feature>
<keyword evidence="4" id="KW-0238">DNA-binding</keyword>
<accession>A0A6J4PHW2</accession>
<dbReference type="PIRSF" id="PIRSF002599">
    <property type="entry name" value="Cold_shock_A"/>
    <property type="match status" value="1"/>
</dbReference>
<dbReference type="SUPFAM" id="SSF50249">
    <property type="entry name" value="Nucleic acid-binding proteins"/>
    <property type="match status" value="1"/>
</dbReference>
<dbReference type="PRINTS" id="PR00050">
    <property type="entry name" value="COLDSHOCK"/>
</dbReference>
<dbReference type="PANTHER" id="PTHR46565:SF20">
    <property type="entry name" value="COLD SHOCK DOMAIN-CONTAINING PROTEIN 4"/>
    <property type="match status" value="1"/>
</dbReference>